<dbReference type="GO" id="GO:0016036">
    <property type="term" value="P:cellular response to phosphate starvation"/>
    <property type="evidence" value="ECO:0007669"/>
    <property type="project" value="TreeGrafter"/>
</dbReference>
<dbReference type="FunFam" id="1.10.287.130:FF:000001">
    <property type="entry name" value="Two-component sensor histidine kinase"/>
    <property type="match status" value="1"/>
</dbReference>
<comment type="catalytic activity">
    <reaction evidence="1">
        <text>ATP + protein L-histidine = ADP + protein N-phospho-L-histidine.</text>
        <dbReference type="EC" id="2.7.13.3"/>
    </reaction>
</comment>
<dbReference type="SMART" id="SM00388">
    <property type="entry name" value="HisKA"/>
    <property type="match status" value="1"/>
</dbReference>
<dbReference type="RefSeq" id="WP_003507279.1">
    <property type="nucleotide sequence ID" value="NZ_CABHNX010000204.1"/>
</dbReference>
<evidence type="ECO:0000256" key="3">
    <source>
        <dbReference type="ARBA" id="ARBA00012438"/>
    </source>
</evidence>
<dbReference type="Gene3D" id="1.10.287.130">
    <property type="match status" value="1"/>
</dbReference>
<organism evidence="11 12">
    <name type="scientific">Clostridium symbiosum</name>
    <name type="common">Bacteroides symbiosus</name>
    <dbReference type="NCBI Taxonomy" id="1512"/>
    <lineage>
        <taxon>Bacteria</taxon>
        <taxon>Bacillati</taxon>
        <taxon>Bacillota</taxon>
        <taxon>Clostridia</taxon>
        <taxon>Lachnospirales</taxon>
        <taxon>Lachnospiraceae</taxon>
        <taxon>Otoolea</taxon>
    </lineage>
</organism>
<name>A0AAW5F2I7_CLOSY</name>
<keyword evidence="8 9" id="KW-0472">Membrane</keyword>
<comment type="subcellular location">
    <subcellularLocation>
        <location evidence="2">Membrane</location>
    </subcellularLocation>
</comment>
<dbReference type="EC" id="2.7.13.3" evidence="3"/>
<dbReference type="PANTHER" id="PTHR45453:SF1">
    <property type="entry name" value="PHOSPHATE REGULON SENSOR PROTEIN PHOR"/>
    <property type="match status" value="1"/>
</dbReference>
<dbReference type="InterPro" id="IPR036097">
    <property type="entry name" value="HisK_dim/P_sf"/>
</dbReference>
<dbReference type="InterPro" id="IPR003594">
    <property type="entry name" value="HATPase_dom"/>
</dbReference>
<feature type="transmembrane region" description="Helical" evidence="9">
    <location>
        <begin position="12"/>
        <end position="33"/>
    </location>
</feature>
<evidence type="ECO:0000313" key="12">
    <source>
        <dbReference type="Proteomes" id="UP001203136"/>
    </source>
</evidence>
<dbReference type="AlphaFoldDB" id="A0AAW5F2I7"/>
<keyword evidence="5" id="KW-0808">Transferase</keyword>
<keyword evidence="4" id="KW-0597">Phosphoprotein</keyword>
<dbReference type="InterPro" id="IPR036890">
    <property type="entry name" value="HATPase_C_sf"/>
</dbReference>
<dbReference type="Proteomes" id="UP001203136">
    <property type="component" value="Unassembled WGS sequence"/>
</dbReference>
<dbReference type="SMART" id="SM00387">
    <property type="entry name" value="HATPase_c"/>
    <property type="match status" value="1"/>
</dbReference>
<reference evidence="11" key="1">
    <citation type="journal article" date="2022" name="Cell Host Microbe">
        <title>Colonization of the live biotherapeutic product VE303 and modulation of the microbiota and metabolites in healthy volunteers.</title>
        <authorList>
            <person name="Dsouza M."/>
            <person name="Menon R."/>
            <person name="Crossette E."/>
            <person name="Bhattarai S.K."/>
            <person name="Schneider J."/>
            <person name="Kim Y.G."/>
            <person name="Reddy S."/>
            <person name="Caballero S."/>
            <person name="Felix C."/>
            <person name="Cornacchione L."/>
            <person name="Hendrickson J."/>
            <person name="Watson A.R."/>
            <person name="Minot S.S."/>
            <person name="Greenfield N."/>
            <person name="Schopf L."/>
            <person name="Szabady R."/>
            <person name="Patarroyo J."/>
            <person name="Smith W."/>
            <person name="Harrison P."/>
            <person name="Kuijper E.J."/>
            <person name="Kelly C.P."/>
            <person name="Olle B."/>
            <person name="Bobilev D."/>
            <person name="Silber J.L."/>
            <person name="Bucci V."/>
            <person name="Roberts B."/>
            <person name="Faith J."/>
            <person name="Norman J.M."/>
        </authorList>
    </citation>
    <scope>NUCLEOTIDE SEQUENCE</scope>
    <source>
        <strain evidence="11">VE303-04</strain>
    </source>
</reference>
<evidence type="ECO:0000256" key="4">
    <source>
        <dbReference type="ARBA" id="ARBA00022553"/>
    </source>
</evidence>
<evidence type="ECO:0000256" key="8">
    <source>
        <dbReference type="ARBA" id="ARBA00023136"/>
    </source>
</evidence>
<evidence type="ECO:0000256" key="9">
    <source>
        <dbReference type="SAM" id="Phobius"/>
    </source>
</evidence>
<keyword evidence="11" id="KW-0547">Nucleotide-binding</keyword>
<dbReference type="GO" id="GO:0000155">
    <property type="term" value="F:phosphorelay sensor kinase activity"/>
    <property type="evidence" value="ECO:0007669"/>
    <property type="project" value="InterPro"/>
</dbReference>
<dbReference type="PANTHER" id="PTHR45453">
    <property type="entry name" value="PHOSPHATE REGULON SENSOR PROTEIN PHOR"/>
    <property type="match status" value="1"/>
</dbReference>
<dbReference type="CDD" id="cd00082">
    <property type="entry name" value="HisKA"/>
    <property type="match status" value="1"/>
</dbReference>
<evidence type="ECO:0000256" key="5">
    <source>
        <dbReference type="ARBA" id="ARBA00022679"/>
    </source>
</evidence>
<sequence length="466" mass="53012">MRKAILKKFIQLLFLALALNTFIFYVVTSSMLLKKTRSNMMFALETADSLFDYSDDLQEQAGMLKKVADMNQSRFTIVKKDGTVEVDTEVSNAAAMENHMEREEVKEALQYGSGHSIRKSETLGIQMLYVARMSSNGEYIFRLASPYSGMQEYLIMLLPAVLLSFAIAFFASSMEAERFSQSITRPLQDISREMMKVDGDYADLHFDRCPYQEINVIADTTTKMSRNVKEYLERLEQEKQIRQEFFSNASHELKTPITSIRGYVELLESGMALNEETTHDFLKRIKKEAMRMTSLVDDILMISRLESRGAKTEIVTIQVADLLEETVSSLATQAAERGVVIHKQFESFAIRADLRQMNELCMNLIGNAVKYNNTDGEIWVEARRENTDFVLTVRDSGVGIPQESLNRIFERFYRVDKGRSRKQGGTGLGLAIVKHVVNYYHGTVRVESEIGKGSTFTVRLPVAVQP</sequence>
<evidence type="ECO:0000256" key="2">
    <source>
        <dbReference type="ARBA" id="ARBA00004370"/>
    </source>
</evidence>
<evidence type="ECO:0000256" key="6">
    <source>
        <dbReference type="ARBA" id="ARBA00022777"/>
    </source>
</evidence>
<dbReference type="Pfam" id="PF02518">
    <property type="entry name" value="HATPase_c"/>
    <property type="match status" value="1"/>
</dbReference>
<keyword evidence="9" id="KW-1133">Transmembrane helix</keyword>
<feature type="domain" description="Histidine kinase" evidence="10">
    <location>
        <begin position="248"/>
        <end position="464"/>
    </location>
</feature>
<dbReference type="CDD" id="cd00075">
    <property type="entry name" value="HATPase"/>
    <property type="match status" value="1"/>
</dbReference>
<protein>
    <recommendedName>
        <fullName evidence="3">histidine kinase</fullName>
        <ecNumber evidence="3">2.7.13.3</ecNumber>
    </recommendedName>
</protein>
<dbReference type="InterPro" id="IPR003661">
    <property type="entry name" value="HisK_dim/P_dom"/>
</dbReference>
<dbReference type="PRINTS" id="PR00344">
    <property type="entry name" value="BCTRLSENSOR"/>
</dbReference>
<keyword evidence="7" id="KW-0902">Two-component regulatory system</keyword>
<accession>A0AAW5F2I7</accession>
<keyword evidence="6" id="KW-0418">Kinase</keyword>
<dbReference type="Pfam" id="PF00512">
    <property type="entry name" value="HisKA"/>
    <property type="match status" value="1"/>
</dbReference>
<dbReference type="Gene3D" id="3.30.565.10">
    <property type="entry name" value="Histidine kinase-like ATPase, C-terminal domain"/>
    <property type="match status" value="1"/>
</dbReference>
<dbReference type="PROSITE" id="PS50109">
    <property type="entry name" value="HIS_KIN"/>
    <property type="match status" value="1"/>
</dbReference>
<dbReference type="InterPro" id="IPR005467">
    <property type="entry name" value="His_kinase_dom"/>
</dbReference>
<dbReference type="GO" id="GO:0005886">
    <property type="term" value="C:plasma membrane"/>
    <property type="evidence" value="ECO:0007669"/>
    <property type="project" value="TreeGrafter"/>
</dbReference>
<evidence type="ECO:0000256" key="1">
    <source>
        <dbReference type="ARBA" id="ARBA00000085"/>
    </source>
</evidence>
<comment type="caution">
    <text evidence="11">The sequence shown here is derived from an EMBL/GenBank/DDBJ whole genome shotgun (WGS) entry which is preliminary data.</text>
</comment>
<dbReference type="GO" id="GO:0004721">
    <property type="term" value="F:phosphoprotein phosphatase activity"/>
    <property type="evidence" value="ECO:0007669"/>
    <property type="project" value="TreeGrafter"/>
</dbReference>
<proteinExistence type="predicted"/>
<dbReference type="GO" id="GO:0005524">
    <property type="term" value="F:ATP binding"/>
    <property type="evidence" value="ECO:0007669"/>
    <property type="project" value="UniProtKB-KW"/>
</dbReference>
<dbReference type="SUPFAM" id="SSF55874">
    <property type="entry name" value="ATPase domain of HSP90 chaperone/DNA topoisomerase II/histidine kinase"/>
    <property type="match status" value="1"/>
</dbReference>
<evidence type="ECO:0000259" key="10">
    <source>
        <dbReference type="PROSITE" id="PS50109"/>
    </source>
</evidence>
<evidence type="ECO:0000256" key="7">
    <source>
        <dbReference type="ARBA" id="ARBA00023012"/>
    </source>
</evidence>
<feature type="transmembrane region" description="Helical" evidence="9">
    <location>
        <begin position="153"/>
        <end position="171"/>
    </location>
</feature>
<dbReference type="FunFam" id="3.30.565.10:FF:000006">
    <property type="entry name" value="Sensor histidine kinase WalK"/>
    <property type="match status" value="1"/>
</dbReference>
<dbReference type="EMBL" id="JAINVB010000001">
    <property type="protein sequence ID" value="MCK0086102.1"/>
    <property type="molecule type" value="Genomic_DNA"/>
</dbReference>
<evidence type="ECO:0000313" key="11">
    <source>
        <dbReference type="EMBL" id="MCK0086102.1"/>
    </source>
</evidence>
<keyword evidence="9" id="KW-0812">Transmembrane</keyword>
<dbReference type="InterPro" id="IPR004358">
    <property type="entry name" value="Sig_transdc_His_kin-like_C"/>
</dbReference>
<keyword evidence="11" id="KW-0067">ATP-binding</keyword>
<dbReference type="InterPro" id="IPR050351">
    <property type="entry name" value="BphY/WalK/GraS-like"/>
</dbReference>
<gene>
    <name evidence="11" type="ORF">K5I21_09515</name>
</gene>
<dbReference type="SUPFAM" id="SSF47384">
    <property type="entry name" value="Homodimeric domain of signal transducing histidine kinase"/>
    <property type="match status" value="1"/>
</dbReference>